<gene>
    <name evidence="12" type="ORF">HELGO_WM4549</name>
</gene>
<dbReference type="AlphaFoldDB" id="A0A6S6TD47"/>
<dbReference type="EC" id="1.2.1.-" evidence="9"/>
<evidence type="ECO:0000256" key="8">
    <source>
        <dbReference type="RuleBase" id="RU000397"/>
    </source>
</evidence>
<comment type="subunit">
    <text evidence="2">Homotetramer.</text>
</comment>
<evidence type="ECO:0000256" key="10">
    <source>
        <dbReference type="SAM" id="MobiDB-lite"/>
    </source>
</evidence>
<evidence type="ECO:0000256" key="5">
    <source>
        <dbReference type="PIRSR" id="PIRSR000149-2"/>
    </source>
</evidence>
<evidence type="ECO:0000256" key="3">
    <source>
        <dbReference type="ARBA" id="ARBA00023002"/>
    </source>
</evidence>
<feature type="binding site" evidence="6">
    <location>
        <position position="77"/>
    </location>
    <ligand>
        <name>NAD(+)</name>
        <dbReference type="ChEBI" id="CHEBI:57540"/>
    </ligand>
</feature>
<keyword evidence="6" id="KW-0547">Nucleotide-binding</keyword>
<dbReference type="Pfam" id="PF00044">
    <property type="entry name" value="Gp_dh_N"/>
    <property type="match status" value="1"/>
</dbReference>
<feature type="site" description="Activates thiol group during catalysis" evidence="7">
    <location>
        <position position="176"/>
    </location>
</feature>
<feature type="binding site" evidence="5">
    <location>
        <begin position="148"/>
        <end position="150"/>
    </location>
    <ligand>
        <name>D-glyceraldehyde 3-phosphate</name>
        <dbReference type="ChEBI" id="CHEBI:59776"/>
    </ligand>
</feature>
<feature type="region of interest" description="Disordered" evidence="10">
    <location>
        <begin position="182"/>
        <end position="201"/>
    </location>
</feature>
<feature type="binding site" evidence="5">
    <location>
        <position position="231"/>
    </location>
    <ligand>
        <name>D-glyceraldehyde 3-phosphate</name>
        <dbReference type="ChEBI" id="CHEBI:59776"/>
    </ligand>
</feature>
<feature type="compositionally biased region" description="Basic residues" evidence="10">
    <location>
        <begin position="188"/>
        <end position="197"/>
    </location>
</feature>
<dbReference type="SMART" id="SM00846">
    <property type="entry name" value="Gp_dh_N"/>
    <property type="match status" value="1"/>
</dbReference>
<dbReference type="Gene3D" id="3.30.360.10">
    <property type="entry name" value="Dihydrodipicolinate Reductase, domain 2"/>
    <property type="match status" value="1"/>
</dbReference>
<dbReference type="InterPro" id="IPR020829">
    <property type="entry name" value="GlycerAld_3-P_DH_cat"/>
</dbReference>
<evidence type="ECO:0000259" key="11">
    <source>
        <dbReference type="SMART" id="SM00846"/>
    </source>
</evidence>
<protein>
    <recommendedName>
        <fullName evidence="9">Glyceraldehyde-3-phosphate dehydrogenase</fullName>
        <ecNumber evidence="9">1.2.1.-</ecNumber>
    </recommendedName>
</protein>
<feature type="binding site" evidence="5">
    <location>
        <begin position="208"/>
        <end position="209"/>
    </location>
    <ligand>
        <name>D-glyceraldehyde 3-phosphate</name>
        <dbReference type="ChEBI" id="CHEBI:59776"/>
    </ligand>
</feature>
<dbReference type="Pfam" id="PF02800">
    <property type="entry name" value="Gp_dh_C"/>
    <property type="match status" value="1"/>
</dbReference>
<dbReference type="InterPro" id="IPR020830">
    <property type="entry name" value="GlycerAld_3-P_DH_AS"/>
</dbReference>
<dbReference type="InterPro" id="IPR020831">
    <property type="entry name" value="GlycerAld/Erythrose_P_DH"/>
</dbReference>
<accession>A0A6S6TD47</accession>
<dbReference type="EMBL" id="CACVAS010000105">
    <property type="protein sequence ID" value="CAA6817264.1"/>
    <property type="molecule type" value="Genomic_DNA"/>
</dbReference>
<dbReference type="FunFam" id="3.40.50.720:FF:000001">
    <property type="entry name" value="Glyceraldehyde-3-phosphate dehydrogenase"/>
    <property type="match status" value="1"/>
</dbReference>
<dbReference type="GO" id="GO:0051287">
    <property type="term" value="F:NAD binding"/>
    <property type="evidence" value="ECO:0007669"/>
    <property type="project" value="InterPro"/>
</dbReference>
<feature type="binding site" evidence="6">
    <location>
        <begin position="12"/>
        <end position="13"/>
    </location>
    <ligand>
        <name>NAD(+)</name>
        <dbReference type="ChEBI" id="CHEBI:57540"/>
    </ligand>
</feature>
<organism evidence="12">
    <name type="scientific">uncultured Sulfurovum sp</name>
    <dbReference type="NCBI Taxonomy" id="269237"/>
    <lineage>
        <taxon>Bacteria</taxon>
        <taxon>Pseudomonadati</taxon>
        <taxon>Campylobacterota</taxon>
        <taxon>Epsilonproteobacteria</taxon>
        <taxon>Campylobacterales</taxon>
        <taxon>Sulfurovaceae</taxon>
        <taxon>Sulfurovum</taxon>
        <taxon>environmental samples</taxon>
    </lineage>
</organism>
<name>A0A6S6TD47_9BACT</name>
<evidence type="ECO:0000256" key="9">
    <source>
        <dbReference type="RuleBase" id="RU361160"/>
    </source>
</evidence>
<dbReference type="InterPro" id="IPR006424">
    <property type="entry name" value="Glyceraldehyde-3-P_DH_1"/>
</dbReference>
<feature type="binding site" evidence="5">
    <location>
        <position position="179"/>
    </location>
    <ligand>
        <name>D-glyceraldehyde 3-phosphate</name>
        <dbReference type="ChEBI" id="CHEBI:59776"/>
    </ligand>
</feature>
<dbReference type="GO" id="GO:0006006">
    <property type="term" value="P:glucose metabolic process"/>
    <property type="evidence" value="ECO:0007669"/>
    <property type="project" value="InterPro"/>
</dbReference>
<evidence type="ECO:0000256" key="7">
    <source>
        <dbReference type="PIRSR" id="PIRSR000149-4"/>
    </source>
</evidence>
<dbReference type="NCBIfam" id="TIGR01534">
    <property type="entry name" value="GAPDH-I"/>
    <property type="match status" value="1"/>
</dbReference>
<dbReference type="GO" id="GO:0016620">
    <property type="term" value="F:oxidoreductase activity, acting on the aldehyde or oxo group of donors, NAD or NADP as acceptor"/>
    <property type="evidence" value="ECO:0007669"/>
    <property type="project" value="InterPro"/>
</dbReference>
<feature type="binding site" evidence="6">
    <location>
        <position position="313"/>
    </location>
    <ligand>
        <name>NAD(+)</name>
        <dbReference type="ChEBI" id="CHEBI:57540"/>
    </ligand>
</feature>
<dbReference type="InterPro" id="IPR036291">
    <property type="entry name" value="NAD(P)-bd_dom_sf"/>
</dbReference>
<feature type="active site" description="Nucleophile" evidence="4">
    <location>
        <position position="149"/>
    </location>
</feature>
<dbReference type="GO" id="GO:0050661">
    <property type="term" value="F:NADP binding"/>
    <property type="evidence" value="ECO:0007669"/>
    <property type="project" value="InterPro"/>
</dbReference>
<dbReference type="Gene3D" id="3.40.50.720">
    <property type="entry name" value="NAD(P)-binding Rossmann-like Domain"/>
    <property type="match status" value="1"/>
</dbReference>
<evidence type="ECO:0000256" key="1">
    <source>
        <dbReference type="ARBA" id="ARBA00007406"/>
    </source>
</evidence>
<dbReference type="PROSITE" id="PS00071">
    <property type="entry name" value="GAPDH"/>
    <property type="match status" value="1"/>
</dbReference>
<dbReference type="CDD" id="cd18126">
    <property type="entry name" value="GAPDH_I_C"/>
    <property type="match status" value="1"/>
</dbReference>
<evidence type="ECO:0000256" key="2">
    <source>
        <dbReference type="ARBA" id="ARBA00011881"/>
    </source>
</evidence>
<dbReference type="FunFam" id="3.30.360.10:FF:000002">
    <property type="entry name" value="Glyceraldehyde-3-phosphate dehydrogenase"/>
    <property type="match status" value="1"/>
</dbReference>
<dbReference type="SUPFAM" id="SSF55347">
    <property type="entry name" value="Glyceraldehyde-3-phosphate dehydrogenase-like, C-terminal domain"/>
    <property type="match status" value="1"/>
</dbReference>
<dbReference type="SUPFAM" id="SSF51735">
    <property type="entry name" value="NAD(P)-binding Rossmann-fold domains"/>
    <property type="match status" value="1"/>
</dbReference>
<feature type="binding site" evidence="6">
    <location>
        <position position="119"/>
    </location>
    <ligand>
        <name>NAD(+)</name>
        <dbReference type="ChEBI" id="CHEBI:57540"/>
    </ligand>
</feature>
<dbReference type="CDD" id="cd05214">
    <property type="entry name" value="GAPDH_I_N"/>
    <property type="match status" value="1"/>
</dbReference>
<comment type="similarity">
    <text evidence="1 8">Belongs to the glyceraldehyde-3-phosphate dehydrogenase family.</text>
</comment>
<dbReference type="PRINTS" id="PR00078">
    <property type="entry name" value="G3PDHDRGNASE"/>
</dbReference>
<dbReference type="InterPro" id="IPR020828">
    <property type="entry name" value="GlycerAld_3-P_DH_NAD(P)-bd"/>
</dbReference>
<dbReference type="PIRSF" id="PIRSF000149">
    <property type="entry name" value="GAP_DH"/>
    <property type="match status" value="1"/>
</dbReference>
<evidence type="ECO:0000256" key="6">
    <source>
        <dbReference type="PIRSR" id="PIRSR000149-3"/>
    </source>
</evidence>
<proteinExistence type="inferred from homology"/>
<feature type="domain" description="Glyceraldehyde 3-phosphate dehydrogenase NAD(P) binding" evidence="11">
    <location>
        <begin position="3"/>
        <end position="149"/>
    </location>
</feature>
<evidence type="ECO:0000313" key="12">
    <source>
        <dbReference type="EMBL" id="CAA6817264.1"/>
    </source>
</evidence>
<reference evidence="12" key="1">
    <citation type="submission" date="2020-01" db="EMBL/GenBank/DDBJ databases">
        <authorList>
            <person name="Meier V. D."/>
            <person name="Meier V D."/>
        </authorList>
    </citation>
    <scope>NUCLEOTIDE SEQUENCE</scope>
    <source>
        <strain evidence="12">HLG_WM_MAG_01</strain>
    </source>
</reference>
<keyword evidence="6" id="KW-0520">NAD</keyword>
<dbReference type="PANTHER" id="PTHR43148">
    <property type="entry name" value="GLYCERALDEHYDE-3-PHOSPHATE DEHYDROGENASE 2"/>
    <property type="match status" value="1"/>
</dbReference>
<sequence length="330" mass="35292">MAVKVAINGLGRIGRCVARIIADREDIELVAVNASGTEEMIEYNVKYDSVHGTRADVSVENGYLNIGETKAKIFAQRELSKIDFASVGAELVLECTGAFLTQESVQPYLDNGVKKVLFSAPAKDDTATFVLGANADEYAGQTVVSNASCTTNGLAPLAKVLDDAFGISSGLMTTIHSYTSSQPILDGKHKKDPRKGRSGATNLVPTTTGAAKAISKVLPNLAGKINGQAIRVPTPDVSMVDLTVNLNKDVTVEDVQEAFKVASLGSHKGILGVDDEYRVSMDFVGEEQSTVVAQDTIQVIDGNMVKVLSWYDNEWGYSCRLVDMAVHISK</sequence>
<keyword evidence="3 9" id="KW-0560">Oxidoreductase</keyword>
<evidence type="ECO:0000256" key="4">
    <source>
        <dbReference type="PIRSR" id="PIRSR000149-1"/>
    </source>
</evidence>